<sequence length="356" mass="38892">MPRSERQLFMADPFVEERYADCVARPDVVIGPNGPQFLEFNVSGALCGAVEVHCRMDVWHKLYASAGRVPFTSPDPFAARTRMFEDLCAELGAEPRVALLGSARDQGGFTRYFDLQTDYFNRHGLTARFFEPEDLHEAWDCPPHLRYPLGLRDFTIPDWEALGLDTAPVQAAVDAGCLLVGTQTSTFLSSKLTMGLLSEGRPWMSAAERNLVDTYLPWTRVLSDRGTHRDGRKVDLVQYAVAHRESLVLKASVGMSGKQVVIGRETEQAQWETAVAAAAEAGTSVVQEYVDPQTYRLAMCADGVDEPYEVDVAPVLGPLLLGGRPAGVYARFYGDGTSGIVSVFGGSSSDNCVVAV</sequence>
<dbReference type="Proteomes" id="UP000015001">
    <property type="component" value="Unassembled WGS sequence"/>
</dbReference>
<accession>S4MBM5</accession>
<evidence type="ECO:0008006" key="3">
    <source>
        <dbReference type="Google" id="ProtNLM"/>
    </source>
</evidence>
<proteinExistence type="predicted"/>
<organism evidence="1 2">
    <name type="scientific">Streptomyces afghaniensis 772</name>
    <dbReference type="NCBI Taxonomy" id="1283301"/>
    <lineage>
        <taxon>Bacteria</taxon>
        <taxon>Bacillati</taxon>
        <taxon>Actinomycetota</taxon>
        <taxon>Actinomycetes</taxon>
        <taxon>Kitasatosporales</taxon>
        <taxon>Streptomycetaceae</taxon>
        <taxon>Streptomyces</taxon>
    </lineage>
</organism>
<dbReference type="AlphaFoldDB" id="S4MBM5"/>
<evidence type="ECO:0000313" key="2">
    <source>
        <dbReference type="Proteomes" id="UP000015001"/>
    </source>
</evidence>
<dbReference type="EMBL" id="AOPY01001539">
    <property type="protein sequence ID" value="EPJ36818.1"/>
    <property type="molecule type" value="Genomic_DNA"/>
</dbReference>
<comment type="caution">
    <text evidence="1">The sequence shown here is derived from an EMBL/GenBank/DDBJ whole genome shotgun (WGS) entry which is preliminary data.</text>
</comment>
<gene>
    <name evidence="1" type="ORF">STAFG_6149</name>
</gene>
<dbReference type="PATRIC" id="fig|1283301.3.peg.6107"/>
<keyword evidence="2" id="KW-1185">Reference proteome</keyword>
<protein>
    <recommendedName>
        <fullName evidence="3">ATP-grasp domain-containing protein</fullName>
    </recommendedName>
</protein>
<reference evidence="1 2" key="1">
    <citation type="submission" date="2013-02" db="EMBL/GenBank/DDBJ databases">
        <title>Draft Genome Sequence of Streptomyces afghaniensis, Which Produces Compounds of the Julimycin B-Complex.</title>
        <authorList>
            <person name="Gruening B.A."/>
            <person name="Praeg A."/>
            <person name="Erxleben A."/>
            <person name="Guenther S."/>
            <person name="Fiedler H.-P."/>
            <person name="Goodfellow M."/>
            <person name="Mueller M."/>
        </authorList>
    </citation>
    <scope>NUCLEOTIDE SEQUENCE [LARGE SCALE GENOMIC DNA]</scope>
    <source>
        <strain evidence="1 2">772</strain>
    </source>
</reference>
<dbReference type="RefSeq" id="WP_020275014.1">
    <property type="nucleotide sequence ID" value="NZ_KE354303.1"/>
</dbReference>
<dbReference type="HOGENOM" id="CLU_048566_0_0_11"/>
<name>S4MBM5_9ACTN</name>
<dbReference type="SUPFAM" id="SSF56059">
    <property type="entry name" value="Glutathione synthetase ATP-binding domain-like"/>
    <property type="match status" value="1"/>
</dbReference>
<evidence type="ECO:0000313" key="1">
    <source>
        <dbReference type="EMBL" id="EPJ36818.1"/>
    </source>
</evidence>